<feature type="transmembrane region" description="Helical" evidence="8">
    <location>
        <begin position="174"/>
        <end position="195"/>
    </location>
</feature>
<dbReference type="PANTHER" id="PTHR43744:SF12">
    <property type="entry name" value="ABC TRANSPORTER PERMEASE PROTEIN MG189-RELATED"/>
    <property type="match status" value="1"/>
</dbReference>
<keyword evidence="4 8" id="KW-0812">Transmembrane</keyword>
<evidence type="ECO:0000259" key="9">
    <source>
        <dbReference type="PROSITE" id="PS50928"/>
    </source>
</evidence>
<dbReference type="InterPro" id="IPR000515">
    <property type="entry name" value="MetI-like"/>
</dbReference>
<gene>
    <name evidence="10" type="ORF">UFOPK3662_03624</name>
</gene>
<dbReference type="EMBL" id="CAFBMW010000050">
    <property type="protein sequence ID" value="CAB4964915.1"/>
    <property type="molecule type" value="Genomic_DNA"/>
</dbReference>
<feature type="compositionally biased region" description="Low complexity" evidence="7">
    <location>
        <begin position="1"/>
        <end position="19"/>
    </location>
</feature>
<feature type="region of interest" description="Disordered" evidence="7">
    <location>
        <begin position="1"/>
        <end position="30"/>
    </location>
</feature>
<evidence type="ECO:0000256" key="8">
    <source>
        <dbReference type="SAM" id="Phobius"/>
    </source>
</evidence>
<feature type="transmembrane region" description="Helical" evidence="8">
    <location>
        <begin position="102"/>
        <end position="123"/>
    </location>
</feature>
<reference evidence="10" key="1">
    <citation type="submission" date="2020-05" db="EMBL/GenBank/DDBJ databases">
        <authorList>
            <person name="Chiriac C."/>
            <person name="Salcher M."/>
            <person name="Ghai R."/>
            <person name="Kavagutti S V."/>
        </authorList>
    </citation>
    <scope>NUCLEOTIDE SEQUENCE</scope>
</reference>
<keyword evidence="2" id="KW-0813">Transport</keyword>
<dbReference type="Pfam" id="PF00528">
    <property type="entry name" value="BPD_transp_1"/>
    <property type="match status" value="1"/>
</dbReference>
<protein>
    <submittedName>
        <fullName evidence="10">Unannotated protein</fullName>
    </submittedName>
</protein>
<evidence type="ECO:0000256" key="2">
    <source>
        <dbReference type="ARBA" id="ARBA00022448"/>
    </source>
</evidence>
<evidence type="ECO:0000313" key="10">
    <source>
        <dbReference type="EMBL" id="CAB4964915.1"/>
    </source>
</evidence>
<keyword evidence="5 8" id="KW-1133">Transmembrane helix</keyword>
<dbReference type="CDD" id="cd06261">
    <property type="entry name" value="TM_PBP2"/>
    <property type="match status" value="1"/>
</dbReference>
<feature type="transmembrane region" description="Helical" evidence="8">
    <location>
        <begin position="280"/>
        <end position="299"/>
    </location>
</feature>
<sequence length="314" mass="34805">MSTQAAPPATGPTPSTDAPRSSPPKRVEGGVMSKPRGVVVTVIVALLALAWLFPLLWALINSFREYEYTQVNGYLSFGGWTTSNYEEAWSRGNFGLHMRNSLLITVPAVLLTLWLSSMVAFVLARFSYRFNLTLLGVFLAANLLPPQALLIPVFRMFREIPLPLFMSDSGSMLNSFWALILVNTAFQMGFCTFVLSNYMKTLPHEIYESAELDGASVWRQYWQLTMPLVRPALAALATLQVTWVYNEFFWATVLIQQGNKLPVTSALNNLRGQFFTDTNLVAAGSIIVALPVLVVFFALQKQFVSGLTLGSTKG</sequence>
<evidence type="ECO:0000256" key="3">
    <source>
        <dbReference type="ARBA" id="ARBA00022475"/>
    </source>
</evidence>
<name>A0A6J7LAY3_9ZZZZ</name>
<feature type="transmembrane region" description="Helical" evidence="8">
    <location>
        <begin position="130"/>
        <end position="154"/>
    </location>
</feature>
<evidence type="ECO:0000256" key="5">
    <source>
        <dbReference type="ARBA" id="ARBA00022989"/>
    </source>
</evidence>
<dbReference type="PROSITE" id="PS50928">
    <property type="entry name" value="ABC_TM1"/>
    <property type="match status" value="1"/>
</dbReference>
<feature type="domain" description="ABC transmembrane type-1" evidence="9">
    <location>
        <begin position="98"/>
        <end position="299"/>
    </location>
</feature>
<evidence type="ECO:0000256" key="7">
    <source>
        <dbReference type="SAM" id="MobiDB-lite"/>
    </source>
</evidence>
<keyword evidence="3" id="KW-1003">Cell membrane</keyword>
<dbReference type="Gene3D" id="1.10.3720.10">
    <property type="entry name" value="MetI-like"/>
    <property type="match status" value="1"/>
</dbReference>
<dbReference type="GO" id="GO:0055085">
    <property type="term" value="P:transmembrane transport"/>
    <property type="evidence" value="ECO:0007669"/>
    <property type="project" value="InterPro"/>
</dbReference>
<evidence type="ECO:0000256" key="6">
    <source>
        <dbReference type="ARBA" id="ARBA00023136"/>
    </source>
</evidence>
<accession>A0A6J7LAY3</accession>
<dbReference type="GO" id="GO:0005886">
    <property type="term" value="C:plasma membrane"/>
    <property type="evidence" value="ECO:0007669"/>
    <property type="project" value="UniProtKB-SubCell"/>
</dbReference>
<evidence type="ECO:0000256" key="1">
    <source>
        <dbReference type="ARBA" id="ARBA00004651"/>
    </source>
</evidence>
<comment type="subcellular location">
    <subcellularLocation>
        <location evidence="1">Cell membrane</location>
        <topology evidence="1">Multi-pass membrane protein</topology>
    </subcellularLocation>
</comment>
<dbReference type="InterPro" id="IPR035906">
    <property type="entry name" value="MetI-like_sf"/>
</dbReference>
<dbReference type="AlphaFoldDB" id="A0A6J7LAY3"/>
<dbReference type="SUPFAM" id="SSF161098">
    <property type="entry name" value="MetI-like"/>
    <property type="match status" value="1"/>
</dbReference>
<organism evidence="10">
    <name type="scientific">freshwater metagenome</name>
    <dbReference type="NCBI Taxonomy" id="449393"/>
    <lineage>
        <taxon>unclassified sequences</taxon>
        <taxon>metagenomes</taxon>
        <taxon>ecological metagenomes</taxon>
    </lineage>
</organism>
<feature type="transmembrane region" description="Helical" evidence="8">
    <location>
        <begin position="38"/>
        <end position="60"/>
    </location>
</feature>
<proteinExistence type="predicted"/>
<keyword evidence="6 8" id="KW-0472">Membrane</keyword>
<evidence type="ECO:0000256" key="4">
    <source>
        <dbReference type="ARBA" id="ARBA00022692"/>
    </source>
</evidence>
<dbReference type="PANTHER" id="PTHR43744">
    <property type="entry name" value="ABC TRANSPORTER PERMEASE PROTEIN MG189-RELATED-RELATED"/>
    <property type="match status" value="1"/>
</dbReference>